<dbReference type="SUPFAM" id="SSF55785">
    <property type="entry name" value="PYP-like sensor domain (PAS domain)"/>
    <property type="match status" value="1"/>
</dbReference>
<dbReference type="NCBIfam" id="TIGR00229">
    <property type="entry name" value="sensory_box"/>
    <property type="match status" value="1"/>
</dbReference>
<dbReference type="InterPro" id="IPR052163">
    <property type="entry name" value="DGC-Regulatory_Protein"/>
</dbReference>
<organism evidence="3 4">
    <name type="scientific">Candidatus Nitrospira neomarina</name>
    <dbReference type="NCBI Taxonomy" id="3020899"/>
    <lineage>
        <taxon>Bacteria</taxon>
        <taxon>Pseudomonadati</taxon>
        <taxon>Nitrospirota</taxon>
        <taxon>Nitrospiria</taxon>
        <taxon>Nitrospirales</taxon>
        <taxon>Nitrospiraceae</taxon>
        <taxon>Nitrospira</taxon>
    </lineage>
</organism>
<dbReference type="InterPro" id="IPR035965">
    <property type="entry name" value="PAS-like_dom_sf"/>
</dbReference>
<keyword evidence="3" id="KW-0548">Nucleotidyltransferase</keyword>
<dbReference type="Proteomes" id="UP001302494">
    <property type="component" value="Chromosome"/>
</dbReference>
<dbReference type="InterPro" id="IPR000014">
    <property type="entry name" value="PAS"/>
</dbReference>
<dbReference type="SMART" id="SM00091">
    <property type="entry name" value="PAS"/>
    <property type="match status" value="2"/>
</dbReference>
<dbReference type="EC" id="2.7.7.65" evidence="3"/>
<keyword evidence="4" id="KW-1185">Reference proteome</keyword>
<dbReference type="InterPro" id="IPR029787">
    <property type="entry name" value="Nucleotide_cyclase"/>
</dbReference>
<dbReference type="FunFam" id="3.30.70.270:FF:000001">
    <property type="entry name" value="Diguanylate cyclase domain protein"/>
    <property type="match status" value="1"/>
</dbReference>
<dbReference type="SUPFAM" id="SSF55781">
    <property type="entry name" value="GAF domain-like"/>
    <property type="match status" value="1"/>
</dbReference>
<evidence type="ECO:0000313" key="3">
    <source>
        <dbReference type="EMBL" id="WNM61933.1"/>
    </source>
</evidence>
<name>A0AA96JVY1_9BACT</name>
<proteinExistence type="predicted"/>
<evidence type="ECO:0000259" key="2">
    <source>
        <dbReference type="PROSITE" id="PS50887"/>
    </source>
</evidence>
<dbReference type="Gene3D" id="3.30.70.270">
    <property type="match status" value="1"/>
</dbReference>
<dbReference type="CDD" id="cd01949">
    <property type="entry name" value="GGDEF"/>
    <property type="match status" value="1"/>
</dbReference>
<dbReference type="PROSITE" id="PS50113">
    <property type="entry name" value="PAC"/>
    <property type="match status" value="1"/>
</dbReference>
<dbReference type="InterPro" id="IPR043128">
    <property type="entry name" value="Rev_trsase/Diguanyl_cyclase"/>
</dbReference>
<dbReference type="SMART" id="SM00267">
    <property type="entry name" value="GGDEF"/>
    <property type="match status" value="1"/>
</dbReference>
<dbReference type="InterPro" id="IPR000160">
    <property type="entry name" value="GGDEF_dom"/>
</dbReference>
<feature type="domain" description="PAC" evidence="1">
    <location>
        <begin position="424"/>
        <end position="478"/>
    </location>
</feature>
<feature type="domain" description="GGDEF" evidence="2">
    <location>
        <begin position="510"/>
        <end position="643"/>
    </location>
</feature>
<dbReference type="PANTHER" id="PTHR46663">
    <property type="entry name" value="DIGUANYLATE CYCLASE DGCT-RELATED"/>
    <property type="match status" value="1"/>
</dbReference>
<dbReference type="InterPro" id="IPR000700">
    <property type="entry name" value="PAS-assoc_C"/>
</dbReference>
<dbReference type="Pfam" id="PF08448">
    <property type="entry name" value="PAS_4"/>
    <property type="match status" value="1"/>
</dbReference>
<dbReference type="PROSITE" id="PS50887">
    <property type="entry name" value="GGDEF"/>
    <property type="match status" value="1"/>
</dbReference>
<dbReference type="CDD" id="cd00130">
    <property type="entry name" value="PAS"/>
    <property type="match status" value="1"/>
</dbReference>
<accession>A0AA96JVY1</accession>
<dbReference type="GO" id="GO:0052621">
    <property type="term" value="F:diguanylate cyclase activity"/>
    <property type="evidence" value="ECO:0007669"/>
    <property type="project" value="UniProtKB-EC"/>
</dbReference>
<dbReference type="Pfam" id="PF00990">
    <property type="entry name" value="GGDEF"/>
    <property type="match status" value="1"/>
</dbReference>
<dbReference type="KEGG" id="nneo:PQG83_19660"/>
<evidence type="ECO:0000313" key="4">
    <source>
        <dbReference type="Proteomes" id="UP001302494"/>
    </source>
</evidence>
<dbReference type="PANTHER" id="PTHR46663:SF3">
    <property type="entry name" value="SLL0267 PROTEIN"/>
    <property type="match status" value="1"/>
</dbReference>
<dbReference type="Gene3D" id="3.30.450.20">
    <property type="entry name" value="PAS domain"/>
    <property type="match status" value="1"/>
</dbReference>
<sequence length="648" mass="72434">MATFERLHHLLEQSLRDFQAESSDLSDTQEQELTQALQRLRGRLTQILSTNSDPPPIANLLPVRDQTVSLPAPITLPESSQIHFVTSCDGVILMANEVGSHILGMDLAEIGQVSIADYVAHEEWKILRTHLCAIDAPPKILNRVLTILPTGRPSQKILCVVVPMFDQSQKVVAWHWGLTPEAECSSVQPFIQLVQSLESQLFSGQSVDVCLTQICAGLVRVFGFAFVWLTTMGKGSVPQLRAHAMTGEFDWEAQGALWWSQVSQQGELIQACGGSEISLLSPCYPSTSSMAWFPPGFRCHQTWGVPLALDEDCFGMLVVCSEGPQPVDPTVLGWLQVLGCEIERLMARGKQLDLWRLQSVAMGSVFDPVCVTDAQGHLEWVNDAYAALRGSSIQSLLGSPLHSFPHEELRDRMSQSDPSAQEFNGLKTEVMQTGSNGQSLVFEQVVTPLLNEQRDPMHFVVILHDVTARKTQELLMKHHAYYDPLTDLPNRIMFKDRLEQSLAQARRNGTLLALFFLDLDNFKTINDYHGHQTGDRVLRIVAERLATCVRSTDTVARLCGDEFTVILQGLEHIQDIRQVALKILECLIPPIRLGKEKIPIQISIGISVYPKDSTDPHRLVEIADQAMYRAKERGGQCWYFATPEWNDE</sequence>
<dbReference type="EMBL" id="CP116968">
    <property type="protein sequence ID" value="WNM61933.1"/>
    <property type="molecule type" value="Genomic_DNA"/>
</dbReference>
<dbReference type="RefSeq" id="WP_312744675.1">
    <property type="nucleotide sequence ID" value="NZ_CP116968.1"/>
</dbReference>
<dbReference type="AlphaFoldDB" id="A0AA96JVY1"/>
<gene>
    <name evidence="3" type="ORF">PQG83_19660</name>
</gene>
<evidence type="ECO:0000259" key="1">
    <source>
        <dbReference type="PROSITE" id="PS50113"/>
    </source>
</evidence>
<dbReference type="InterPro" id="IPR013656">
    <property type="entry name" value="PAS_4"/>
</dbReference>
<dbReference type="SUPFAM" id="SSF55073">
    <property type="entry name" value="Nucleotide cyclase"/>
    <property type="match status" value="1"/>
</dbReference>
<reference evidence="3 4" key="1">
    <citation type="submission" date="2023-01" db="EMBL/GenBank/DDBJ databases">
        <title>Cultivation and genomic characterization of new, ubiquitous marine nitrite-oxidizing bacteria from the Nitrospirales.</title>
        <authorList>
            <person name="Mueller A.J."/>
            <person name="Daebeler A."/>
            <person name="Herbold C.W."/>
            <person name="Kirkegaard R.H."/>
            <person name="Daims H."/>
        </authorList>
    </citation>
    <scope>NUCLEOTIDE SEQUENCE [LARGE SCALE GENOMIC DNA]</scope>
    <source>
        <strain evidence="3 4">DK</strain>
    </source>
</reference>
<dbReference type="NCBIfam" id="TIGR00254">
    <property type="entry name" value="GGDEF"/>
    <property type="match status" value="1"/>
</dbReference>
<keyword evidence="3" id="KW-0808">Transferase</keyword>
<protein>
    <submittedName>
        <fullName evidence="3">Diguanylate cyclase</fullName>
        <ecNumber evidence="3">2.7.7.65</ecNumber>
    </submittedName>
</protein>